<dbReference type="InterPro" id="IPR050083">
    <property type="entry name" value="HtpX_protease"/>
</dbReference>
<keyword evidence="6 12" id="KW-0479">Metal-binding</keyword>
<dbReference type="GO" id="GO:0008270">
    <property type="term" value="F:zinc ion binding"/>
    <property type="evidence" value="ECO:0007669"/>
    <property type="project" value="UniProtKB-UniRule"/>
</dbReference>
<evidence type="ECO:0000256" key="1">
    <source>
        <dbReference type="ARBA" id="ARBA00004651"/>
    </source>
</evidence>
<keyword evidence="3 12" id="KW-1003">Cell membrane</keyword>
<dbReference type="EC" id="3.4.24.-" evidence="12"/>
<dbReference type="Gene3D" id="3.30.2010.10">
    <property type="entry name" value="Metalloproteases ('zincins'), catalytic domain"/>
    <property type="match status" value="1"/>
</dbReference>
<dbReference type="Proteomes" id="UP000185812">
    <property type="component" value="Unassembled WGS sequence"/>
</dbReference>
<name>A0A1M6WPX7_9BACT</name>
<keyword evidence="10 12" id="KW-0482">Metalloprotease</keyword>
<evidence type="ECO:0000256" key="3">
    <source>
        <dbReference type="ARBA" id="ARBA00022475"/>
    </source>
</evidence>
<evidence type="ECO:0000256" key="5">
    <source>
        <dbReference type="ARBA" id="ARBA00022692"/>
    </source>
</evidence>
<dbReference type="CDD" id="cd07336">
    <property type="entry name" value="M48B_HtpX_like"/>
    <property type="match status" value="1"/>
</dbReference>
<evidence type="ECO:0000256" key="7">
    <source>
        <dbReference type="ARBA" id="ARBA00022801"/>
    </source>
</evidence>
<dbReference type="PANTHER" id="PTHR43221:SF1">
    <property type="entry name" value="PROTEASE HTPX"/>
    <property type="match status" value="1"/>
</dbReference>
<accession>A0A1M6WPX7</accession>
<evidence type="ECO:0000256" key="2">
    <source>
        <dbReference type="ARBA" id="ARBA00009779"/>
    </source>
</evidence>
<keyword evidence="15" id="KW-1185">Reference proteome</keyword>
<evidence type="ECO:0000256" key="10">
    <source>
        <dbReference type="ARBA" id="ARBA00023049"/>
    </source>
</evidence>
<dbReference type="GO" id="GO:0005886">
    <property type="term" value="C:plasma membrane"/>
    <property type="evidence" value="ECO:0007669"/>
    <property type="project" value="UniProtKB-SubCell"/>
</dbReference>
<organism evidence="14 15">
    <name type="scientific">Rhodothermus profundi</name>
    <dbReference type="NCBI Taxonomy" id="633813"/>
    <lineage>
        <taxon>Bacteria</taxon>
        <taxon>Pseudomonadati</taxon>
        <taxon>Rhodothermota</taxon>
        <taxon>Rhodothermia</taxon>
        <taxon>Rhodothermales</taxon>
        <taxon>Rhodothermaceae</taxon>
        <taxon>Rhodothermus</taxon>
    </lineage>
</organism>
<feature type="domain" description="Peptidase M48" evidence="13">
    <location>
        <begin position="67"/>
        <end position="275"/>
    </location>
</feature>
<protein>
    <recommendedName>
        <fullName evidence="12">Protease HtpX homolog</fullName>
        <ecNumber evidence="12">3.4.24.-</ecNumber>
    </recommendedName>
</protein>
<gene>
    <name evidence="12" type="primary">htpX</name>
    <name evidence="14" type="ORF">SAMN04488087_2383</name>
</gene>
<proteinExistence type="inferred from homology"/>
<keyword evidence="14" id="KW-0346">Stress response</keyword>
<dbReference type="InterPro" id="IPR022919">
    <property type="entry name" value="Pept_M48_protease_HtpX"/>
</dbReference>
<keyword evidence="5 12" id="KW-0812">Transmembrane</keyword>
<comment type="cofactor">
    <cofactor evidence="12">
        <name>Zn(2+)</name>
        <dbReference type="ChEBI" id="CHEBI:29105"/>
    </cofactor>
    <text evidence="12">Binds 1 zinc ion per subunit.</text>
</comment>
<dbReference type="NCBIfam" id="NF002826">
    <property type="entry name" value="PRK03001.1"/>
    <property type="match status" value="1"/>
</dbReference>
<feature type="transmembrane region" description="Helical" evidence="12">
    <location>
        <begin position="32"/>
        <end position="49"/>
    </location>
</feature>
<evidence type="ECO:0000313" key="15">
    <source>
        <dbReference type="Proteomes" id="UP000185812"/>
    </source>
</evidence>
<evidence type="ECO:0000256" key="9">
    <source>
        <dbReference type="ARBA" id="ARBA00022989"/>
    </source>
</evidence>
<evidence type="ECO:0000256" key="6">
    <source>
        <dbReference type="ARBA" id="ARBA00022723"/>
    </source>
</evidence>
<feature type="binding site" evidence="12">
    <location>
        <position position="135"/>
    </location>
    <ligand>
        <name>Zn(2+)</name>
        <dbReference type="ChEBI" id="CHEBI:29105"/>
        <note>catalytic</note>
    </ligand>
</feature>
<keyword evidence="8 12" id="KW-0862">Zinc</keyword>
<keyword evidence="9 12" id="KW-1133">Transmembrane helix</keyword>
<dbReference type="STRING" id="633813.SAMN04488087_2383"/>
<keyword evidence="11 12" id="KW-0472">Membrane</keyword>
<feature type="binding site" evidence="12">
    <location>
        <position position="201"/>
    </location>
    <ligand>
        <name>Zn(2+)</name>
        <dbReference type="ChEBI" id="CHEBI:29105"/>
        <note>catalytic</note>
    </ligand>
</feature>
<dbReference type="AlphaFoldDB" id="A0A1M6WPX7"/>
<feature type="binding site" evidence="12">
    <location>
        <position position="131"/>
    </location>
    <ligand>
        <name>Zn(2+)</name>
        <dbReference type="ChEBI" id="CHEBI:29105"/>
        <note>catalytic</note>
    </ligand>
</feature>
<dbReference type="EMBL" id="FRAU01000009">
    <property type="protein sequence ID" value="SHK95741.1"/>
    <property type="molecule type" value="Genomic_DNA"/>
</dbReference>
<sequence>MSSALRTAALMALLMVLFVLIGEAIGGEQGMIIAFFFAVAMNFFSYWFSDKIVLMMYGAREVTREDAPELYDMVDRLRQRAGLPMPRVYVIPSEQPNAFATGRNPKHSAVAVTQGIMRLLNREELEGVIAHELAHIKHRDILISSIAATLAAAITMLARFAFFFGPAGDRDRGNALAGLLMLILAPLAAMLIQMAISRAREFAADRGGALICGRPRALARALEKLEAGVAHIPMDANPATAHMFIVHPFSGGGGIARLFSTHPPTEERIRRLLELEQELAGARA</sequence>
<evidence type="ECO:0000259" key="13">
    <source>
        <dbReference type="Pfam" id="PF01435"/>
    </source>
</evidence>
<dbReference type="HAMAP" id="MF_00188">
    <property type="entry name" value="Pept_M48_protease_HtpX"/>
    <property type="match status" value="1"/>
</dbReference>
<dbReference type="GO" id="GO:0004222">
    <property type="term" value="F:metalloendopeptidase activity"/>
    <property type="evidence" value="ECO:0007669"/>
    <property type="project" value="UniProtKB-UniRule"/>
</dbReference>
<comment type="similarity">
    <text evidence="2 12">Belongs to the peptidase M48B family.</text>
</comment>
<feature type="active site" evidence="12">
    <location>
        <position position="132"/>
    </location>
</feature>
<dbReference type="GO" id="GO:0006508">
    <property type="term" value="P:proteolysis"/>
    <property type="evidence" value="ECO:0007669"/>
    <property type="project" value="UniProtKB-KW"/>
</dbReference>
<dbReference type="Pfam" id="PF01435">
    <property type="entry name" value="Peptidase_M48"/>
    <property type="match status" value="1"/>
</dbReference>
<dbReference type="InterPro" id="IPR001915">
    <property type="entry name" value="Peptidase_M48"/>
</dbReference>
<feature type="transmembrane region" description="Helical" evidence="12">
    <location>
        <begin position="176"/>
        <end position="196"/>
    </location>
</feature>
<evidence type="ECO:0000313" key="14">
    <source>
        <dbReference type="EMBL" id="SHK95741.1"/>
    </source>
</evidence>
<evidence type="ECO:0000256" key="8">
    <source>
        <dbReference type="ARBA" id="ARBA00022833"/>
    </source>
</evidence>
<comment type="subcellular location">
    <subcellularLocation>
        <location evidence="1 12">Cell membrane</location>
        <topology evidence="1 12">Multi-pass membrane protein</topology>
    </subcellularLocation>
</comment>
<feature type="transmembrane region" description="Helical" evidence="12">
    <location>
        <begin position="141"/>
        <end position="164"/>
    </location>
</feature>
<reference evidence="15" key="1">
    <citation type="submission" date="2016-11" db="EMBL/GenBank/DDBJ databases">
        <authorList>
            <person name="Varghese N."/>
            <person name="Submissions S."/>
        </authorList>
    </citation>
    <scope>NUCLEOTIDE SEQUENCE [LARGE SCALE GENOMIC DNA]</scope>
    <source>
        <strain evidence="15">DSM 22212</strain>
    </source>
</reference>
<evidence type="ECO:0000256" key="11">
    <source>
        <dbReference type="ARBA" id="ARBA00023136"/>
    </source>
</evidence>
<dbReference type="PANTHER" id="PTHR43221">
    <property type="entry name" value="PROTEASE HTPX"/>
    <property type="match status" value="1"/>
</dbReference>
<dbReference type="OrthoDB" id="9810445at2"/>
<keyword evidence="7 12" id="KW-0378">Hydrolase</keyword>
<dbReference type="RefSeq" id="WP_072716192.1">
    <property type="nucleotide sequence ID" value="NZ_FRAU01000009.1"/>
</dbReference>
<evidence type="ECO:0000256" key="4">
    <source>
        <dbReference type="ARBA" id="ARBA00022670"/>
    </source>
</evidence>
<keyword evidence="4 12" id="KW-0645">Protease</keyword>
<evidence type="ECO:0000256" key="12">
    <source>
        <dbReference type="HAMAP-Rule" id="MF_00188"/>
    </source>
</evidence>